<dbReference type="RefSeq" id="WP_188585145.1">
    <property type="nucleotide sequence ID" value="NZ_BMGC01000003.1"/>
</dbReference>
<protein>
    <recommendedName>
        <fullName evidence="1">DinB-like domain-containing protein</fullName>
    </recommendedName>
</protein>
<dbReference type="SUPFAM" id="SSF109854">
    <property type="entry name" value="DinB/YfiT-like putative metalloenzymes"/>
    <property type="match status" value="1"/>
</dbReference>
<evidence type="ECO:0000313" key="2">
    <source>
        <dbReference type="EMBL" id="GGB21045.1"/>
    </source>
</evidence>
<proteinExistence type="predicted"/>
<dbReference type="InterPro" id="IPR034660">
    <property type="entry name" value="DinB/YfiT-like"/>
</dbReference>
<evidence type="ECO:0000259" key="1">
    <source>
        <dbReference type="Pfam" id="PF12867"/>
    </source>
</evidence>
<sequence>MSTSTTGDVRAAQRILADAFTRMDDLAEELTASIDDVVAKYRPDPESNSIAWLVWHSARVMDDHVSELAGKPQLWDTWREKFDLPFGPEATGYGQRPADVRKVHPDLDKLYAYFHAVYERVIEYIESLTPEELDRVVDRRWDPPVTASSRLVSVLGDVTQHLGQASYVKGLAERADAD</sequence>
<dbReference type="Gene3D" id="1.20.120.450">
    <property type="entry name" value="dinb family like domain"/>
    <property type="match status" value="1"/>
</dbReference>
<reference evidence="2" key="2">
    <citation type="submission" date="2020-09" db="EMBL/GenBank/DDBJ databases">
        <authorList>
            <person name="Sun Q."/>
            <person name="Zhou Y."/>
        </authorList>
    </citation>
    <scope>NUCLEOTIDE SEQUENCE</scope>
    <source>
        <strain evidence="2">CGMCC 1.12827</strain>
    </source>
</reference>
<dbReference type="AlphaFoldDB" id="A0A916SXC4"/>
<accession>A0A916SXC4</accession>
<keyword evidence="3" id="KW-1185">Reference proteome</keyword>
<gene>
    <name evidence="2" type="ORF">GCM10011489_06480</name>
</gene>
<feature type="domain" description="DinB-like" evidence="1">
    <location>
        <begin position="20"/>
        <end position="165"/>
    </location>
</feature>
<dbReference type="EMBL" id="BMGC01000003">
    <property type="protein sequence ID" value="GGB21045.1"/>
    <property type="molecule type" value="Genomic_DNA"/>
</dbReference>
<dbReference type="Proteomes" id="UP000621454">
    <property type="component" value="Unassembled WGS sequence"/>
</dbReference>
<dbReference type="InterPro" id="IPR024775">
    <property type="entry name" value="DinB-like"/>
</dbReference>
<comment type="caution">
    <text evidence="2">The sequence shown here is derived from an EMBL/GenBank/DDBJ whole genome shotgun (WGS) entry which is preliminary data.</text>
</comment>
<reference evidence="2" key="1">
    <citation type="journal article" date="2014" name="Int. J. Syst. Evol. Microbiol.">
        <title>Complete genome sequence of Corynebacterium casei LMG S-19264T (=DSM 44701T), isolated from a smear-ripened cheese.</title>
        <authorList>
            <consortium name="US DOE Joint Genome Institute (JGI-PGF)"/>
            <person name="Walter F."/>
            <person name="Albersmeier A."/>
            <person name="Kalinowski J."/>
            <person name="Ruckert C."/>
        </authorList>
    </citation>
    <scope>NUCLEOTIDE SEQUENCE</scope>
    <source>
        <strain evidence="2">CGMCC 1.12827</strain>
    </source>
</reference>
<organism evidence="2 3">
    <name type="scientific">Gordonia jinhuaensis</name>
    <dbReference type="NCBI Taxonomy" id="1517702"/>
    <lineage>
        <taxon>Bacteria</taxon>
        <taxon>Bacillati</taxon>
        <taxon>Actinomycetota</taxon>
        <taxon>Actinomycetes</taxon>
        <taxon>Mycobacteriales</taxon>
        <taxon>Gordoniaceae</taxon>
        <taxon>Gordonia</taxon>
    </lineage>
</organism>
<dbReference type="NCBIfam" id="NF047843">
    <property type="entry name" value="MST_Rv0443"/>
    <property type="match status" value="1"/>
</dbReference>
<dbReference type="Pfam" id="PF12867">
    <property type="entry name" value="DinB_2"/>
    <property type="match status" value="1"/>
</dbReference>
<name>A0A916SXC4_9ACTN</name>
<evidence type="ECO:0000313" key="3">
    <source>
        <dbReference type="Proteomes" id="UP000621454"/>
    </source>
</evidence>